<comment type="caution">
    <text evidence="4">The sequence shown here is derived from an EMBL/GenBank/DDBJ whole genome shotgun (WGS) entry which is preliminary data.</text>
</comment>
<dbReference type="Pfam" id="PF02738">
    <property type="entry name" value="MoCoBD_1"/>
    <property type="match status" value="1"/>
</dbReference>
<dbReference type="SUPFAM" id="SSF54665">
    <property type="entry name" value="CO dehydrogenase molybdoprotein N-domain-like"/>
    <property type="match status" value="1"/>
</dbReference>
<organism evidence="4 5">
    <name type="scientific">Szabonella alba</name>
    <dbReference type="NCBI Taxonomy" id="2804194"/>
    <lineage>
        <taxon>Bacteria</taxon>
        <taxon>Pseudomonadati</taxon>
        <taxon>Pseudomonadota</taxon>
        <taxon>Alphaproteobacteria</taxon>
        <taxon>Rhodobacterales</taxon>
        <taxon>Paracoccaceae</taxon>
        <taxon>Szabonella</taxon>
    </lineage>
</organism>
<dbReference type="Gene3D" id="3.90.1170.50">
    <property type="entry name" value="Aldehyde oxidase/xanthine dehydrogenase, a/b hammerhead"/>
    <property type="match status" value="1"/>
</dbReference>
<dbReference type="EMBL" id="JAESVN010000002">
    <property type="protein sequence ID" value="MBL4916858.1"/>
    <property type="molecule type" value="Genomic_DNA"/>
</dbReference>
<dbReference type="SMART" id="SM01008">
    <property type="entry name" value="Ald_Xan_dh_C"/>
    <property type="match status" value="1"/>
</dbReference>
<protein>
    <submittedName>
        <fullName evidence="4">Xanthine dehydrogenase family protein molybdopterin-binding subunit</fullName>
    </submittedName>
</protein>
<reference evidence="4" key="1">
    <citation type="submission" date="2021-01" db="EMBL/GenBank/DDBJ databases">
        <title>Tabrizicola alba sp. nov. a motile alkaliphilic bacterium isolated from a soda lake.</title>
        <authorList>
            <person name="Szuroczki S."/>
            <person name="Abbaszade G."/>
            <person name="Schumann P."/>
            <person name="Toth E."/>
        </authorList>
    </citation>
    <scope>NUCLEOTIDE SEQUENCE</scope>
    <source>
        <strain evidence="4">DMG-N-6</strain>
    </source>
</reference>
<dbReference type="SUPFAM" id="SSF56003">
    <property type="entry name" value="Molybdenum cofactor-binding domain"/>
    <property type="match status" value="1"/>
</dbReference>
<dbReference type="GO" id="GO:0016491">
    <property type="term" value="F:oxidoreductase activity"/>
    <property type="evidence" value="ECO:0007669"/>
    <property type="project" value="UniProtKB-KW"/>
</dbReference>
<sequence length="775" mass="82516">MSRVQNTLIESVRKVVGWVPERWLPGGTPDPLIGRHGAVGTQLAQLDGPQKVRGAARFAAEVPLEGLCYAALVNSPVTRGRITRLDTAAAEAAPGVLLVLTYRNMPRLGLVPLMGVTNLGAVGNSALPILQDDQIRYNGQVMALVLAETQQQADHAARLIDLSVDTAPALSDFQAAKPEARTPASILVERNEQSAGDAEAALRQAAFSTDATYTTPGHNHAAIELHGVTAHWTGNRLVLHDATQAVAPTAAALAKLFGLRREDVRVLSPFVGGGFGAKGFWDHQVLAVAAARMVDRPVRLMLSREAVFRMVGGRSPTEQRVAIGADAEGRFTALIHTGYSVMPPYSASPEQYTLGTRSLYRAQSYRFGQKHLDLDIVPNTFMRAPGESVGSFAVESAVDELAHAMDIDPVELRLRNEPETHPLTGTPFSQRALATAWRQGADRFGWDARSTMPRARRDGEWLLGMGCAAGNFPYVRMPSGALRIRLTRDGQATLSTSAQDMGMGTATVQTQHAADRLGLPLDAITFEMGDSDLPAAPVAGGSSQTVSIAAAIAAAASKLTVELLRLAGNASPLAGLRAGEVRLAEGGLVCIEDPTRRETYGDILTRAGRDEISVTETGAPPLEIFKYAMLSHSANFCEVRVSDVTGELRVTRLLGVFDVGTILNPRMAVSQLRGGMIMGLGMALSEEVLFDERSGRIMNPGLADYHIPAHLDVPEIDVTWTGIPDPRSPLGARGIGEIGITGVAAAIANAVFNATGKRLRDLPLTLDRLIGAEGA</sequence>
<dbReference type="InterPro" id="IPR000674">
    <property type="entry name" value="Ald_Oxase/Xan_DH_a/b"/>
</dbReference>
<dbReference type="Pfam" id="PF01315">
    <property type="entry name" value="Ald_Xan_dh_C"/>
    <property type="match status" value="1"/>
</dbReference>
<evidence type="ECO:0000256" key="1">
    <source>
        <dbReference type="ARBA" id="ARBA00022505"/>
    </source>
</evidence>
<proteinExistence type="predicted"/>
<dbReference type="PANTHER" id="PTHR11908">
    <property type="entry name" value="XANTHINE DEHYDROGENASE"/>
    <property type="match status" value="1"/>
</dbReference>
<dbReference type="InterPro" id="IPR008274">
    <property type="entry name" value="AldOxase/xan_DH_MoCoBD1"/>
</dbReference>
<dbReference type="RefSeq" id="WP_202687664.1">
    <property type="nucleotide sequence ID" value="NZ_JAESVN010000002.1"/>
</dbReference>
<evidence type="ECO:0000259" key="3">
    <source>
        <dbReference type="SMART" id="SM01008"/>
    </source>
</evidence>
<dbReference type="InterPro" id="IPR046867">
    <property type="entry name" value="AldOxase/xan_DH_MoCoBD2"/>
</dbReference>
<dbReference type="Pfam" id="PF20256">
    <property type="entry name" value="MoCoBD_2"/>
    <property type="match status" value="1"/>
</dbReference>
<keyword evidence="2" id="KW-0560">Oxidoreductase</keyword>
<name>A0A8K0VAY1_9RHOB</name>
<dbReference type="PANTHER" id="PTHR11908:SF132">
    <property type="entry name" value="ALDEHYDE OXIDASE 1-RELATED"/>
    <property type="match status" value="1"/>
</dbReference>
<dbReference type="InterPro" id="IPR037165">
    <property type="entry name" value="AldOxase/xan_DH_Mopterin-bd_sf"/>
</dbReference>
<evidence type="ECO:0000313" key="5">
    <source>
        <dbReference type="Proteomes" id="UP000648908"/>
    </source>
</evidence>
<dbReference type="AlphaFoldDB" id="A0A8K0VAY1"/>
<dbReference type="InterPro" id="IPR036856">
    <property type="entry name" value="Ald_Oxase/Xan_DH_a/b_sf"/>
</dbReference>
<dbReference type="Gene3D" id="3.30.365.10">
    <property type="entry name" value="Aldehyde oxidase/xanthine dehydrogenase, molybdopterin binding domain"/>
    <property type="match status" value="4"/>
</dbReference>
<keyword evidence="1" id="KW-0500">Molybdenum</keyword>
<accession>A0A8K0VAY1</accession>
<dbReference type="Proteomes" id="UP000648908">
    <property type="component" value="Unassembled WGS sequence"/>
</dbReference>
<feature type="domain" description="Aldehyde oxidase/xanthine dehydrogenase a/b hammerhead" evidence="3">
    <location>
        <begin position="53"/>
        <end position="168"/>
    </location>
</feature>
<dbReference type="GO" id="GO:0005506">
    <property type="term" value="F:iron ion binding"/>
    <property type="evidence" value="ECO:0007669"/>
    <property type="project" value="InterPro"/>
</dbReference>
<evidence type="ECO:0000313" key="4">
    <source>
        <dbReference type="EMBL" id="MBL4916858.1"/>
    </source>
</evidence>
<keyword evidence="5" id="KW-1185">Reference proteome</keyword>
<dbReference type="InterPro" id="IPR016208">
    <property type="entry name" value="Ald_Oxase/xanthine_DH-like"/>
</dbReference>
<gene>
    <name evidence="4" type="ORF">JL811_06440</name>
</gene>
<evidence type="ECO:0000256" key="2">
    <source>
        <dbReference type="ARBA" id="ARBA00023002"/>
    </source>
</evidence>